<accession>A0ABW4C0R9</accession>
<comment type="caution">
    <text evidence="2">The sequence shown here is derived from an EMBL/GenBank/DDBJ whole genome shotgun (WGS) entry which is preliminary data.</text>
</comment>
<sequence length="173" mass="19779">MKSSLKILTTLGISIILLPNLVVQANSTTTPKSLRGTWYEYLGHSSGYSVTKIKRHAVVTYNISNNGKRSYYRNYTAKKKGSLKLHVEKINKNSKKVWGTKTGGSYYQLNQGMNEAESIPFMWIGHRKINGHNYRVLKSYLNMFYFHIASHKKIAKVASYTYSRSNYPSKIGK</sequence>
<name>A0ABW4C0R9_9LACO</name>
<proteinExistence type="predicted"/>
<keyword evidence="3" id="KW-1185">Reference proteome</keyword>
<evidence type="ECO:0008006" key="4">
    <source>
        <dbReference type="Google" id="ProtNLM"/>
    </source>
</evidence>
<protein>
    <recommendedName>
        <fullName evidence="4">Extracellular protein</fullName>
    </recommendedName>
</protein>
<dbReference type="Proteomes" id="UP001597188">
    <property type="component" value="Unassembled WGS sequence"/>
</dbReference>
<evidence type="ECO:0000313" key="2">
    <source>
        <dbReference type="EMBL" id="MFD1420247.1"/>
    </source>
</evidence>
<dbReference type="RefSeq" id="WP_137634153.1">
    <property type="nucleotide sequence ID" value="NZ_BJDL01000007.1"/>
</dbReference>
<organism evidence="2 3">
    <name type="scientific">Lactiplantibacillus songbeiensis</name>
    <dbReference type="NCBI Taxonomy" id="2559920"/>
    <lineage>
        <taxon>Bacteria</taxon>
        <taxon>Bacillati</taxon>
        <taxon>Bacillota</taxon>
        <taxon>Bacilli</taxon>
        <taxon>Lactobacillales</taxon>
        <taxon>Lactobacillaceae</taxon>
        <taxon>Lactiplantibacillus</taxon>
    </lineage>
</organism>
<feature type="chain" id="PRO_5046008102" description="Extracellular protein" evidence="1">
    <location>
        <begin position="26"/>
        <end position="173"/>
    </location>
</feature>
<reference evidence="3" key="1">
    <citation type="journal article" date="2019" name="Int. J. Syst. Evol. Microbiol.">
        <title>The Global Catalogue of Microorganisms (GCM) 10K type strain sequencing project: providing services to taxonomists for standard genome sequencing and annotation.</title>
        <authorList>
            <consortium name="The Broad Institute Genomics Platform"/>
            <consortium name="The Broad Institute Genome Sequencing Center for Infectious Disease"/>
            <person name="Wu L."/>
            <person name="Ma J."/>
        </authorList>
    </citation>
    <scope>NUCLEOTIDE SEQUENCE [LARGE SCALE GENOMIC DNA]</scope>
    <source>
        <strain evidence="3">CCM 8931</strain>
    </source>
</reference>
<dbReference type="EMBL" id="JBHTOJ010000010">
    <property type="protein sequence ID" value="MFD1420247.1"/>
    <property type="molecule type" value="Genomic_DNA"/>
</dbReference>
<feature type="signal peptide" evidence="1">
    <location>
        <begin position="1"/>
        <end position="25"/>
    </location>
</feature>
<evidence type="ECO:0000313" key="3">
    <source>
        <dbReference type="Proteomes" id="UP001597188"/>
    </source>
</evidence>
<gene>
    <name evidence="2" type="ORF">ACFQ5L_04625</name>
</gene>
<keyword evidence="1" id="KW-0732">Signal</keyword>
<evidence type="ECO:0000256" key="1">
    <source>
        <dbReference type="SAM" id="SignalP"/>
    </source>
</evidence>